<reference evidence="13" key="3">
    <citation type="submission" date="2017-07" db="EMBL/GenBank/DDBJ databases">
        <authorList>
            <person name="Sun Z.S."/>
            <person name="Albrecht U."/>
            <person name="Echele G."/>
            <person name="Lee C.C."/>
        </authorList>
    </citation>
    <scope>NUCLEOTIDE SEQUENCE</scope>
    <source>
        <strain evidence="13">CNCM I 4546</strain>
        <strain evidence="14">CNCM I 4573</strain>
        <strain evidence="15">CNCM I 4644</strain>
    </source>
</reference>
<keyword evidence="3 9" id="KW-0227">DNA damage</keyword>
<dbReference type="NCBIfam" id="TIGR00635">
    <property type="entry name" value="ruvB"/>
    <property type="match status" value="1"/>
</dbReference>
<keyword evidence="5 9" id="KW-0067">ATP-binding</keyword>
<dbReference type="GO" id="GO:0009378">
    <property type="term" value="F:four-way junction helicase activity"/>
    <property type="evidence" value="ECO:0007669"/>
    <property type="project" value="InterPro"/>
</dbReference>
<dbReference type="Pfam" id="PF05496">
    <property type="entry name" value="RuvB_N"/>
    <property type="match status" value="1"/>
</dbReference>
<keyword evidence="8 9" id="KW-0234">DNA repair</keyword>
<comment type="caution">
    <text evidence="9">Lacks conserved residue(s) required for the propagation of feature annotation.</text>
</comment>
<feature type="binding site" evidence="9">
    <location>
        <position position="225"/>
    </location>
    <ligand>
        <name>ATP</name>
        <dbReference type="ChEBI" id="CHEBI:30616"/>
    </ligand>
</feature>
<dbReference type="Proteomes" id="UP000220480">
    <property type="component" value="Unassembled WGS sequence"/>
</dbReference>
<feature type="binding site" evidence="9">
    <location>
        <begin position="135"/>
        <end position="137"/>
    </location>
    <ligand>
        <name>ATP</name>
        <dbReference type="ChEBI" id="CHEBI:30616"/>
    </ligand>
</feature>
<evidence type="ECO:0000256" key="3">
    <source>
        <dbReference type="ARBA" id="ARBA00022763"/>
    </source>
</evidence>
<dbReference type="SUPFAM" id="SSF46785">
    <property type="entry name" value="Winged helix' DNA-binding domain"/>
    <property type="match status" value="1"/>
</dbReference>
<keyword evidence="4 9" id="KW-0378">Hydrolase</keyword>
<dbReference type="InterPro" id="IPR008823">
    <property type="entry name" value="RuvB_wg_C"/>
</dbReference>
<dbReference type="InterPro" id="IPR003593">
    <property type="entry name" value="AAA+_ATPase"/>
</dbReference>
<sequence length="351" mass="38543">MQDDTALYGAKMMQPAMTPADSEENNLRPQHLEDYIGQEKAKQNLKIYLEAAKRRGEPVDHILLYGPPGLGKTTLAGIIANEMGVQIRITSGPAIEKPGDLAALLTNLQEGDVLFIDEIHRLSRQVEEVLYPALEDYALDIMIGKGPSAQSIRINLPRFTLVGATTRAGQITGPLRDRFGVLLKLELYSPDELSRIIMRSAGILDQPITPEGAYELAKCSRGTPRVANRFLKRIRDFATVLGDGIIDRDVALLGLKRMDVDALGLDELDRSLLRAIIEMYNGGPVGLETLAAALGEEAVTLEDLCEPYLMQMGFLTRTPRGRCATRLAYEHLGMKAPETGSAEENGQQSLF</sequence>
<reference evidence="12 24" key="5">
    <citation type="journal article" date="2019" name="Nat. Med.">
        <title>A library of human gut bacterial isolates paired with longitudinal multiomics data enables mechanistic microbiome research.</title>
        <authorList>
            <person name="Poyet M."/>
            <person name="Groussin M."/>
            <person name="Gibbons S.M."/>
            <person name="Avila-Pacheco J."/>
            <person name="Jiang X."/>
            <person name="Kearney S.M."/>
            <person name="Perrotta A.R."/>
            <person name="Berdy B."/>
            <person name="Zhao S."/>
            <person name="Lieberman T.D."/>
            <person name="Swanson P.K."/>
            <person name="Smith M."/>
            <person name="Roesemann S."/>
            <person name="Alexander J.E."/>
            <person name="Rich S.A."/>
            <person name="Livny J."/>
            <person name="Vlamakis H."/>
            <person name="Clish C."/>
            <person name="Bullock K."/>
            <person name="Deik A."/>
            <person name="Scott J."/>
            <person name="Pierce K.A."/>
            <person name="Xavier R.J."/>
            <person name="Alm E.J."/>
        </authorList>
    </citation>
    <scope>NUCLEOTIDE SEQUENCE [LARGE SCALE GENOMIC DNA]</scope>
    <source>
        <strain evidence="12 24">BIOML-B1</strain>
    </source>
</reference>
<dbReference type="GO" id="GO:0005737">
    <property type="term" value="C:cytoplasm"/>
    <property type="evidence" value="ECO:0007669"/>
    <property type="project" value="UniProtKB-SubCell"/>
</dbReference>
<dbReference type="EMBL" id="NMTZ01000013">
    <property type="protein sequence ID" value="PDX84513.1"/>
    <property type="molecule type" value="Genomic_DNA"/>
</dbReference>
<feature type="binding site" evidence="9">
    <location>
        <position position="178"/>
    </location>
    <ligand>
        <name>ATP</name>
        <dbReference type="ChEBI" id="CHEBI:30616"/>
    </ligand>
</feature>
<dbReference type="SMART" id="SM00382">
    <property type="entry name" value="AAA"/>
    <property type="match status" value="1"/>
</dbReference>
<dbReference type="Proteomes" id="UP000095649">
    <property type="component" value="Unassembled WGS sequence"/>
</dbReference>
<feature type="binding site" evidence="9">
    <location>
        <position position="73"/>
    </location>
    <ligand>
        <name>Mg(2+)</name>
        <dbReference type="ChEBI" id="CHEBI:18420"/>
    </ligand>
</feature>
<reference evidence="19 20" key="2">
    <citation type="journal article" date="2017" name="Front. Microbiol.">
        <title>New Insights into the Diversity of the Genus Faecalibacterium.</title>
        <authorList>
            <person name="Benevides L."/>
            <person name="Burman S."/>
            <person name="Martin R."/>
            <person name="Robert V."/>
            <person name="Thomas M."/>
            <person name="Miquel S."/>
            <person name="Chain F."/>
            <person name="Sokol H."/>
            <person name="Bermudez-Humaran L.G."/>
            <person name="Morrison M."/>
            <person name="Langella P."/>
            <person name="Azevedo V.A."/>
            <person name="Chatel J.M."/>
            <person name="Soares S."/>
        </authorList>
    </citation>
    <scope>NUCLEOTIDE SEQUENCE [LARGE SCALE GENOMIC DNA]</scope>
    <source>
        <strain evidence="13 19">CNCM I 4546</strain>
        <strain evidence="14 20">CNCM I 4573</strain>
        <strain evidence="15 21">CNCM I 4644</strain>
    </source>
</reference>
<proteinExistence type="inferred from homology"/>
<keyword evidence="7 9" id="KW-0233">DNA recombination</keyword>
<comment type="similarity">
    <text evidence="9">Belongs to the RuvB family.</text>
</comment>
<evidence type="ECO:0000313" key="11">
    <source>
        <dbReference type="EMBL" id="CUN18017.1"/>
    </source>
</evidence>
<evidence type="ECO:0000313" key="21">
    <source>
        <dbReference type="Proteomes" id="UP000220480"/>
    </source>
</evidence>
<dbReference type="GO" id="GO:0000400">
    <property type="term" value="F:four-way junction DNA binding"/>
    <property type="evidence" value="ECO:0007669"/>
    <property type="project" value="UniProtKB-UniRule"/>
</dbReference>
<dbReference type="PANTHER" id="PTHR42848:SF1">
    <property type="entry name" value="HOLLIDAY JUNCTION BRANCH MIGRATION COMPLEX SUBUNIT RUVB"/>
    <property type="match status" value="1"/>
</dbReference>
<evidence type="ECO:0000256" key="8">
    <source>
        <dbReference type="ARBA" id="ARBA00023204"/>
    </source>
</evidence>
<dbReference type="Pfam" id="PF05491">
    <property type="entry name" value="WHD_RuvB"/>
    <property type="match status" value="1"/>
</dbReference>
<comment type="subunit">
    <text evidence="9">Homohexamer. Forms an RuvA(8)-RuvB(12)-Holliday junction (HJ) complex. HJ DNA is sandwiched between 2 RuvA tetramers; dsDNA enters through RuvA and exits via RuvB. An RuvB hexamer assembles on each DNA strand where it exits the tetramer. Each RuvB hexamer is contacted by two RuvA subunits (via domain III) on 2 adjacent RuvB subunits; this complex drives branch migration. In the full resolvosome a probable DNA-RuvA(4)-RuvB(12)-RuvC(2) complex forms which resolves the HJ.</text>
</comment>
<dbReference type="PANTHER" id="PTHR42848">
    <property type="match status" value="1"/>
</dbReference>
<feature type="region of interest" description="Head domain (RuvB-H)" evidence="9">
    <location>
        <begin position="262"/>
        <end position="351"/>
    </location>
</feature>
<dbReference type="EMBL" id="NMTW01000029">
    <property type="protein sequence ID" value="PDX75849.1"/>
    <property type="molecule type" value="Genomic_DNA"/>
</dbReference>
<dbReference type="EMBL" id="QVES01000003">
    <property type="protein sequence ID" value="RGB88245.1"/>
    <property type="molecule type" value="Genomic_DNA"/>
</dbReference>
<dbReference type="OrthoDB" id="9804478at2"/>
<feature type="binding site" evidence="9">
    <location>
        <position position="73"/>
    </location>
    <ligand>
        <name>ATP</name>
        <dbReference type="ChEBI" id="CHEBI:30616"/>
    </ligand>
</feature>
<keyword evidence="2 9" id="KW-0547">Nucleotide-binding</keyword>
<dbReference type="InterPro" id="IPR036388">
    <property type="entry name" value="WH-like_DNA-bd_sf"/>
</dbReference>
<reference evidence="11 18" key="1">
    <citation type="submission" date="2015-09" db="EMBL/GenBank/DDBJ databases">
        <authorList>
            <consortium name="Pathogen Informatics"/>
        </authorList>
    </citation>
    <scope>NUCLEOTIDE SEQUENCE [LARGE SCALE GENOMIC DNA]</scope>
    <source>
        <strain evidence="11 18">2789STDY5834970</strain>
    </source>
</reference>
<dbReference type="GO" id="GO:0016787">
    <property type="term" value="F:hydrolase activity"/>
    <property type="evidence" value="ECO:0007669"/>
    <property type="project" value="UniProtKB-KW"/>
</dbReference>
<comment type="catalytic activity">
    <reaction evidence="9">
        <text>ATP + H2O = ADP + phosphate + H(+)</text>
        <dbReference type="Rhea" id="RHEA:13065"/>
        <dbReference type="ChEBI" id="CHEBI:15377"/>
        <dbReference type="ChEBI" id="CHEBI:15378"/>
        <dbReference type="ChEBI" id="CHEBI:30616"/>
        <dbReference type="ChEBI" id="CHEBI:43474"/>
        <dbReference type="ChEBI" id="CHEBI:456216"/>
    </reaction>
</comment>
<name>A0A173UV76_9FIRM</name>
<evidence type="ECO:0000256" key="2">
    <source>
        <dbReference type="ARBA" id="ARBA00022741"/>
    </source>
</evidence>
<comment type="domain">
    <text evidence="9">Has 3 domains, the large (RuvB-L) and small ATPase (RuvB-S) domains and the C-terminal head (RuvB-H) domain. The head domain binds DNA, while the ATPase domains jointly bind ATP, ADP or are empty depending on the state of the subunit in the translocation cycle. During a single DNA translocation step the structure of each domain remains the same, but their relative positions change.</text>
</comment>
<dbReference type="GO" id="GO:0048476">
    <property type="term" value="C:Holliday junction resolvase complex"/>
    <property type="evidence" value="ECO:0007669"/>
    <property type="project" value="UniProtKB-UniRule"/>
</dbReference>
<organism evidence="11 18">
    <name type="scientific">Faecalibacterium prausnitzii</name>
    <dbReference type="NCBI Taxonomy" id="853"/>
    <lineage>
        <taxon>Bacteria</taxon>
        <taxon>Bacillati</taxon>
        <taxon>Bacillota</taxon>
        <taxon>Clostridia</taxon>
        <taxon>Eubacteriales</taxon>
        <taxon>Oscillospiraceae</taxon>
        <taxon>Faecalibacterium</taxon>
    </lineage>
</organism>
<feature type="binding site" evidence="9">
    <location>
        <position position="74"/>
    </location>
    <ligand>
        <name>ATP</name>
        <dbReference type="ChEBI" id="CHEBI:30616"/>
    </ligand>
</feature>
<dbReference type="RefSeq" id="WP_055186645.1">
    <property type="nucleotide sequence ID" value="NZ_CYXN01000025.1"/>
</dbReference>
<evidence type="ECO:0000313" key="18">
    <source>
        <dbReference type="Proteomes" id="UP000095649"/>
    </source>
</evidence>
<dbReference type="EMBL" id="CYXN01000025">
    <property type="protein sequence ID" value="CUN18017.1"/>
    <property type="molecule type" value="Genomic_DNA"/>
</dbReference>
<dbReference type="CDD" id="cd00009">
    <property type="entry name" value="AAA"/>
    <property type="match status" value="1"/>
</dbReference>
<keyword evidence="6 9" id="KW-0238">DNA-binding</keyword>
<feature type="binding site" evidence="9">
    <location>
        <position position="188"/>
    </location>
    <ligand>
        <name>ATP</name>
        <dbReference type="ChEBI" id="CHEBI:30616"/>
    </ligand>
</feature>
<evidence type="ECO:0000313" key="14">
    <source>
        <dbReference type="EMBL" id="PDX75849.1"/>
    </source>
</evidence>
<feature type="binding site" evidence="9">
    <location>
        <position position="28"/>
    </location>
    <ligand>
        <name>ATP</name>
        <dbReference type="ChEBI" id="CHEBI:30616"/>
    </ligand>
</feature>
<dbReference type="InterPro" id="IPR036390">
    <property type="entry name" value="WH_DNA-bd_sf"/>
</dbReference>
<dbReference type="NCBIfam" id="NF000868">
    <property type="entry name" value="PRK00080.1"/>
    <property type="match status" value="1"/>
</dbReference>
<dbReference type="InterPro" id="IPR004605">
    <property type="entry name" value="DNA_helicase_Holl-junc_RuvB"/>
</dbReference>
<accession>A0A173UV76</accession>
<evidence type="ECO:0000313" key="20">
    <source>
        <dbReference type="Proteomes" id="UP000220157"/>
    </source>
</evidence>
<evidence type="ECO:0000313" key="13">
    <source>
        <dbReference type="EMBL" id="PDX72888.1"/>
    </source>
</evidence>
<dbReference type="Proteomes" id="UP000260782">
    <property type="component" value="Unassembled WGS sequence"/>
</dbReference>
<comment type="function">
    <text evidence="9">The RuvA-RuvB-RuvC complex processes Holliday junction (HJ) DNA during genetic recombination and DNA repair, while the RuvA-RuvB complex plays an important role in the rescue of blocked DNA replication forks via replication fork reversal (RFR). RuvA specifically binds to HJ cruciform DNA, conferring on it an open structure. The RuvB hexamer acts as an ATP-dependent pump, pulling dsDNA into and through the RuvAB complex. RuvB forms 2 homohexamers on either side of HJ DNA bound by 1 or 2 RuvA tetramers; 4 subunits per hexamer contact DNA at a time. Coordinated motions by a converter formed by DNA-disengaged RuvB subunits stimulates ATP hydrolysis and nucleotide exchange. Immobilization of the converter enables RuvB to convert the ATP-contained energy into a lever motion, pulling 2 nucleotides of DNA out of the RuvA tetramer per ATP hydrolyzed, thus driving DNA branch migration. The RuvB motors rotate together with the DNA substrate, which together with the progressing nucleotide cycle form the mechanistic basis for DNA recombination by continuous HJ branch migration. Branch migration allows RuvC to scan DNA until it finds its consensus sequence, where it cleaves and resolves cruciform DNA.</text>
</comment>
<dbReference type="GO" id="GO:0005524">
    <property type="term" value="F:ATP binding"/>
    <property type="evidence" value="ECO:0007669"/>
    <property type="project" value="UniProtKB-UniRule"/>
</dbReference>
<feature type="binding site" evidence="9">
    <location>
        <position position="72"/>
    </location>
    <ligand>
        <name>ATP</name>
        <dbReference type="ChEBI" id="CHEBI:30616"/>
    </ligand>
</feature>
<feature type="binding site" evidence="9">
    <location>
        <position position="317"/>
    </location>
    <ligand>
        <name>DNA</name>
        <dbReference type="ChEBI" id="CHEBI:16991"/>
    </ligand>
</feature>
<dbReference type="EC" id="3.6.4.-" evidence="9"/>
<dbReference type="GO" id="GO:0006310">
    <property type="term" value="P:DNA recombination"/>
    <property type="evidence" value="ECO:0007669"/>
    <property type="project" value="UniProtKB-UniRule"/>
</dbReference>
<dbReference type="EMBL" id="QVFB01000004">
    <property type="protein sequence ID" value="RGC20600.1"/>
    <property type="molecule type" value="Genomic_DNA"/>
</dbReference>
<feature type="domain" description="AAA+ ATPase" evidence="10">
    <location>
        <begin position="58"/>
        <end position="189"/>
    </location>
</feature>
<evidence type="ECO:0000313" key="15">
    <source>
        <dbReference type="EMBL" id="PDX84513.1"/>
    </source>
</evidence>
<dbReference type="SUPFAM" id="SSF52540">
    <property type="entry name" value="P-loop containing nucleoside triphosphate hydrolases"/>
    <property type="match status" value="1"/>
</dbReference>
<dbReference type="InterPro" id="IPR041445">
    <property type="entry name" value="AAA_lid_4"/>
</dbReference>
<gene>
    <name evidence="9 11" type="primary">ruvB</name>
    <name evidence="13" type="ORF">CGS55_05255</name>
    <name evidence="14" type="ORF">CGS56_06235</name>
    <name evidence="15" type="ORF">CGS59_04485</name>
    <name evidence="17" type="ORF">DW855_03870</name>
    <name evidence="16" type="ORF">DWZ25_03390</name>
    <name evidence="11" type="ORF">ERS852582_02304</name>
    <name evidence="12" type="ORF">GKE10_12145</name>
</gene>
<dbReference type="Proteomes" id="UP000462091">
    <property type="component" value="Unassembled WGS sequence"/>
</dbReference>
<dbReference type="HAMAP" id="MF_00016">
    <property type="entry name" value="DNA_HJ_migration_RuvB"/>
    <property type="match status" value="1"/>
</dbReference>
<dbReference type="InterPro" id="IPR027417">
    <property type="entry name" value="P-loop_NTPase"/>
</dbReference>
<dbReference type="Proteomes" id="UP000260733">
    <property type="component" value="Unassembled WGS sequence"/>
</dbReference>
<evidence type="ECO:0000313" key="17">
    <source>
        <dbReference type="EMBL" id="RGC20600.1"/>
    </source>
</evidence>
<feature type="binding site" evidence="9">
    <location>
        <position position="69"/>
    </location>
    <ligand>
        <name>ATP</name>
        <dbReference type="ChEBI" id="CHEBI:30616"/>
    </ligand>
</feature>
<evidence type="ECO:0000313" key="23">
    <source>
        <dbReference type="Proteomes" id="UP000260782"/>
    </source>
</evidence>
<dbReference type="EMBL" id="WKQM01000030">
    <property type="protein sequence ID" value="MSC52633.1"/>
    <property type="molecule type" value="Genomic_DNA"/>
</dbReference>
<comment type="subcellular location">
    <subcellularLocation>
        <location evidence="9">Cytoplasm</location>
    </subcellularLocation>
</comment>
<dbReference type="Pfam" id="PF17864">
    <property type="entry name" value="AAA_lid_4"/>
    <property type="match status" value="1"/>
</dbReference>
<dbReference type="InterPro" id="IPR008824">
    <property type="entry name" value="RuvB-like_N"/>
</dbReference>
<evidence type="ECO:0000256" key="7">
    <source>
        <dbReference type="ARBA" id="ARBA00023172"/>
    </source>
</evidence>
<feature type="region of interest" description="Small ATPAse domain (RuvB-S)" evidence="9">
    <location>
        <begin position="189"/>
        <end position="259"/>
    </location>
</feature>
<evidence type="ECO:0000256" key="1">
    <source>
        <dbReference type="ARBA" id="ARBA00022490"/>
    </source>
</evidence>
<dbReference type="Gene3D" id="3.40.50.300">
    <property type="entry name" value="P-loop containing nucleotide triphosphate hydrolases"/>
    <property type="match status" value="1"/>
</dbReference>
<feature type="binding site" evidence="9">
    <location>
        <position position="322"/>
    </location>
    <ligand>
        <name>DNA</name>
        <dbReference type="ChEBI" id="CHEBI:16991"/>
    </ligand>
</feature>
<protein>
    <recommendedName>
        <fullName evidence="9">Holliday junction branch migration complex subunit RuvB</fullName>
        <ecNumber evidence="9">3.6.4.-</ecNumber>
    </recommendedName>
</protein>
<dbReference type="Proteomes" id="UP000220157">
    <property type="component" value="Unassembled WGS sequence"/>
</dbReference>
<dbReference type="Proteomes" id="UP000219901">
    <property type="component" value="Unassembled WGS sequence"/>
</dbReference>
<evidence type="ECO:0000313" key="16">
    <source>
        <dbReference type="EMBL" id="RGB88245.1"/>
    </source>
</evidence>
<dbReference type="GO" id="GO:0006281">
    <property type="term" value="P:DNA repair"/>
    <property type="evidence" value="ECO:0007669"/>
    <property type="project" value="UniProtKB-UniRule"/>
</dbReference>
<evidence type="ECO:0000313" key="19">
    <source>
        <dbReference type="Proteomes" id="UP000219901"/>
    </source>
</evidence>
<dbReference type="Gene3D" id="1.10.8.60">
    <property type="match status" value="1"/>
</dbReference>
<keyword evidence="11" id="KW-0347">Helicase</keyword>
<evidence type="ECO:0000256" key="5">
    <source>
        <dbReference type="ARBA" id="ARBA00022840"/>
    </source>
</evidence>
<evidence type="ECO:0000259" key="10">
    <source>
        <dbReference type="SMART" id="SM00382"/>
    </source>
</evidence>
<evidence type="ECO:0000256" key="4">
    <source>
        <dbReference type="ARBA" id="ARBA00022801"/>
    </source>
</evidence>
<keyword evidence="1 9" id="KW-0963">Cytoplasm</keyword>
<evidence type="ECO:0000256" key="9">
    <source>
        <dbReference type="HAMAP-Rule" id="MF_00016"/>
    </source>
</evidence>
<dbReference type="Gene3D" id="1.10.10.10">
    <property type="entry name" value="Winged helix-like DNA-binding domain superfamily/Winged helix DNA-binding domain"/>
    <property type="match status" value="1"/>
</dbReference>
<dbReference type="EMBL" id="NMTV01000035">
    <property type="protein sequence ID" value="PDX72888.1"/>
    <property type="molecule type" value="Genomic_DNA"/>
</dbReference>
<evidence type="ECO:0000313" key="22">
    <source>
        <dbReference type="Proteomes" id="UP000260733"/>
    </source>
</evidence>
<evidence type="ECO:0000313" key="12">
    <source>
        <dbReference type="EMBL" id="MSC52633.1"/>
    </source>
</evidence>
<evidence type="ECO:0000313" key="24">
    <source>
        <dbReference type="Proteomes" id="UP000462091"/>
    </source>
</evidence>
<dbReference type="AlphaFoldDB" id="A0A173UV76"/>
<feature type="binding site" evidence="9">
    <location>
        <position position="27"/>
    </location>
    <ligand>
        <name>ATP</name>
        <dbReference type="ChEBI" id="CHEBI:30616"/>
    </ligand>
</feature>
<evidence type="ECO:0000256" key="6">
    <source>
        <dbReference type="ARBA" id="ARBA00023125"/>
    </source>
</evidence>
<reference evidence="22 23" key="4">
    <citation type="submission" date="2018-08" db="EMBL/GenBank/DDBJ databases">
        <title>A genome reference for cultivated species of the human gut microbiota.</title>
        <authorList>
            <person name="Zou Y."/>
            <person name="Xue W."/>
            <person name="Luo G."/>
        </authorList>
    </citation>
    <scope>NUCLEOTIDE SEQUENCE [LARGE SCALE GENOMIC DNA]</scope>
    <source>
        <strain evidence="16 23">AF31-14AC</strain>
        <strain evidence="17 22">AM37-13AC</strain>
    </source>
</reference>